<organism evidence="7 8">
    <name type="scientific">Rattus norvegicus</name>
    <name type="common">Rat</name>
    <dbReference type="NCBI Taxonomy" id="10116"/>
    <lineage>
        <taxon>Eukaryota</taxon>
        <taxon>Metazoa</taxon>
        <taxon>Chordata</taxon>
        <taxon>Craniata</taxon>
        <taxon>Vertebrata</taxon>
        <taxon>Euteleostomi</taxon>
        <taxon>Mammalia</taxon>
        <taxon>Eutheria</taxon>
        <taxon>Euarchontoglires</taxon>
        <taxon>Glires</taxon>
        <taxon>Rodentia</taxon>
        <taxon>Myomorpha</taxon>
        <taxon>Muroidea</taxon>
        <taxon>Muridae</taxon>
        <taxon>Murinae</taxon>
        <taxon>Rattus</taxon>
    </lineage>
</organism>
<evidence type="ECO:0000313" key="7">
    <source>
        <dbReference type="Ensembl" id="ENSRNOP00000108115.1"/>
    </source>
</evidence>
<name>A0ABK0LBQ3_RAT</name>
<dbReference type="GeneTree" id="ENSGT00940000154745"/>
<gene>
    <name evidence="7" type="primary">Pierce2</name>
</gene>
<reference evidence="7" key="1">
    <citation type="submission" date="2024-01" db="EMBL/GenBank/DDBJ databases">
        <title>GRCr8: a new rat reference genome assembly contstructed from accurate long reads and long range scaffolding.</title>
        <authorList>
            <person name="Doris P.A."/>
            <person name="Kalbfleisch T."/>
            <person name="Li K."/>
            <person name="Howe K."/>
            <person name="Wood J."/>
        </authorList>
    </citation>
    <scope>NUCLEOTIDE SEQUENCE [LARGE SCALE GENOMIC DNA]</scope>
    <source>
        <strain evidence="7">Brown Norway</strain>
    </source>
</reference>
<feature type="compositionally biased region" description="Basic and acidic residues" evidence="6">
    <location>
        <begin position="8"/>
        <end position="23"/>
    </location>
</feature>
<protein>
    <submittedName>
        <fullName evidence="7">Piercer of microtubule wall 2</fullName>
    </submittedName>
</protein>
<evidence type="ECO:0000256" key="1">
    <source>
        <dbReference type="ARBA" id="ARBA00004430"/>
    </source>
</evidence>
<comment type="subcellular location">
    <subcellularLocation>
        <location evidence="1">Cytoplasm</location>
        <location evidence="1">Cytoskeleton</location>
        <location evidence="1">Cilium axoneme</location>
    </subcellularLocation>
</comment>
<evidence type="ECO:0000256" key="3">
    <source>
        <dbReference type="ARBA" id="ARBA00023212"/>
    </source>
</evidence>
<dbReference type="PANTHER" id="PTHR20899">
    <property type="entry name" value="PIERCE HOMOLOG"/>
    <property type="match status" value="1"/>
</dbReference>
<dbReference type="RGD" id="1594626">
    <property type="gene designation" value="Pierce2"/>
</dbReference>
<evidence type="ECO:0000256" key="5">
    <source>
        <dbReference type="ARBA" id="ARBA00046397"/>
    </source>
</evidence>
<evidence type="ECO:0000256" key="4">
    <source>
        <dbReference type="ARBA" id="ARBA00023273"/>
    </source>
</evidence>
<dbReference type="PANTHER" id="PTHR20899:SF4">
    <property type="entry name" value="PIERCER OF MICROTUBULE WALL 2 PROTEIN"/>
    <property type="match status" value="1"/>
</dbReference>
<keyword evidence="4" id="KW-0966">Cell projection</keyword>
<keyword evidence="3" id="KW-0206">Cytoskeleton</keyword>
<evidence type="ECO:0000256" key="6">
    <source>
        <dbReference type="SAM" id="MobiDB-lite"/>
    </source>
</evidence>
<reference evidence="7" key="3">
    <citation type="submission" date="2025-09" db="UniProtKB">
        <authorList>
            <consortium name="Ensembl"/>
        </authorList>
    </citation>
    <scope>IDENTIFICATION</scope>
    <source>
        <strain evidence="7">Brown Norway</strain>
    </source>
</reference>
<feature type="region of interest" description="Disordered" evidence="6">
    <location>
        <begin position="1"/>
        <end position="30"/>
    </location>
</feature>
<evidence type="ECO:0000256" key="2">
    <source>
        <dbReference type="ARBA" id="ARBA00022490"/>
    </source>
</evidence>
<keyword evidence="8" id="KW-1185">Reference proteome</keyword>
<evidence type="ECO:0000313" key="8">
    <source>
        <dbReference type="Proteomes" id="UP000002494"/>
    </source>
</evidence>
<dbReference type="Ensembl" id="ENSRNOT00000138283.1">
    <property type="protein sequence ID" value="ENSRNOP00000108115.1"/>
    <property type="gene ID" value="ENSRNOG00000052869.3"/>
</dbReference>
<accession>A0ABK0LBQ3</accession>
<keyword evidence="2" id="KW-0963">Cytoplasm</keyword>
<reference evidence="7" key="2">
    <citation type="submission" date="2025-08" db="UniProtKB">
        <authorList>
            <consortium name="Ensembl"/>
        </authorList>
    </citation>
    <scope>IDENTIFICATION</scope>
    <source>
        <strain evidence="7">Brown Norway</strain>
    </source>
</reference>
<dbReference type="Proteomes" id="UP000002494">
    <property type="component" value="Chromosome 8"/>
</dbReference>
<proteinExistence type="predicted"/>
<comment type="subunit">
    <text evidence="5">Microtubule inner protein component of sperm flagellar doublet microtubules. Interacts with CFAP53, ODAD1 and ODAD3; the interactions link the outer dynein arms docking complex (ODA-DC) to the internal microtubule inner proteins (MIP) in cilium axoneme.</text>
</comment>
<dbReference type="InterPro" id="IPR026507">
    <property type="entry name" value="PIRC1/2"/>
</dbReference>
<sequence length="121" mass="13512">MAGETDCDLDKKTSLTSDAEMRPAEPPAPCINPGNPVFSCMLDPKTLHTSTSLSKPQMIMYKTNASQYGAFSPRPYFLPLSWKCQQLNSKDRHRRFRTATSKPCPKTEDSHGPFSVLSFVL</sequence>